<dbReference type="GO" id="GO:0005634">
    <property type="term" value="C:nucleus"/>
    <property type="evidence" value="ECO:0007669"/>
    <property type="project" value="UniProtKB-SubCell"/>
</dbReference>
<feature type="domain" description="Helicase ATP-binding" evidence="13">
    <location>
        <begin position="350"/>
        <end position="525"/>
    </location>
</feature>
<feature type="region of interest" description="Disordered" evidence="12">
    <location>
        <begin position="238"/>
        <end position="265"/>
    </location>
</feature>
<dbReference type="CDD" id="cd18794">
    <property type="entry name" value="SF2_C_RecQ"/>
    <property type="match status" value="1"/>
</dbReference>
<dbReference type="SUPFAM" id="SSF46785">
    <property type="entry name" value="Winged helix' DNA-binding domain"/>
    <property type="match status" value="1"/>
</dbReference>
<keyword evidence="7" id="KW-0238">DNA-binding</keyword>
<dbReference type="PROSITE" id="PS00690">
    <property type="entry name" value="DEAH_ATP_HELICASE"/>
    <property type="match status" value="1"/>
</dbReference>
<dbReference type="PANTHER" id="PTHR13710">
    <property type="entry name" value="DNA HELICASE RECQ FAMILY MEMBER"/>
    <property type="match status" value="1"/>
</dbReference>
<dbReference type="SMART" id="SM00956">
    <property type="entry name" value="RQC"/>
    <property type="match status" value="1"/>
</dbReference>
<dbReference type="InterPro" id="IPR018982">
    <property type="entry name" value="RQC_domain"/>
</dbReference>
<protein>
    <recommendedName>
        <fullName evidence="11">DNA 3'-5' helicase</fullName>
        <ecNumber evidence="11">5.6.2.4</ecNumber>
    </recommendedName>
</protein>
<keyword evidence="4" id="KW-0378">Hydrolase</keyword>
<reference evidence="15 16" key="1">
    <citation type="submission" date="2019-12" db="EMBL/GenBank/DDBJ databases">
        <authorList>
            <person name="Floudas D."/>
            <person name="Bentzer J."/>
            <person name="Ahren D."/>
            <person name="Johansson T."/>
            <person name="Persson P."/>
            <person name="Tunlid A."/>
        </authorList>
    </citation>
    <scope>NUCLEOTIDE SEQUENCE [LARGE SCALE GENOMIC DNA]</scope>
    <source>
        <strain evidence="15 16">CBS 102.39</strain>
    </source>
</reference>
<feature type="compositionally biased region" description="Basic residues" evidence="12">
    <location>
        <begin position="1080"/>
        <end position="1089"/>
    </location>
</feature>
<accession>A0A8H4QQT8</accession>
<feature type="domain" description="Helicase C-terminal" evidence="14">
    <location>
        <begin position="551"/>
        <end position="700"/>
    </location>
</feature>
<dbReference type="PROSITE" id="PS51192">
    <property type="entry name" value="HELICASE_ATP_BIND_1"/>
    <property type="match status" value="1"/>
</dbReference>
<keyword evidence="3" id="KW-0547">Nucleotide-binding</keyword>
<evidence type="ECO:0000256" key="8">
    <source>
        <dbReference type="ARBA" id="ARBA00023235"/>
    </source>
</evidence>
<dbReference type="Pfam" id="PF16124">
    <property type="entry name" value="RecQ_Zn_bind"/>
    <property type="match status" value="1"/>
</dbReference>
<evidence type="ECO:0000256" key="1">
    <source>
        <dbReference type="ARBA" id="ARBA00004123"/>
    </source>
</evidence>
<dbReference type="InterPro" id="IPR044876">
    <property type="entry name" value="HRDC_dom_sf"/>
</dbReference>
<evidence type="ECO:0000313" key="15">
    <source>
        <dbReference type="EMBL" id="KAF4615085.1"/>
    </source>
</evidence>
<keyword evidence="6" id="KW-0067">ATP-binding</keyword>
<evidence type="ECO:0000256" key="9">
    <source>
        <dbReference type="ARBA" id="ARBA00023242"/>
    </source>
</evidence>
<dbReference type="Gene3D" id="1.10.10.10">
    <property type="entry name" value="Winged helix-like DNA-binding domain superfamily/Winged helix DNA-binding domain"/>
    <property type="match status" value="1"/>
</dbReference>
<dbReference type="SMART" id="SM00487">
    <property type="entry name" value="DEXDc"/>
    <property type="match status" value="1"/>
</dbReference>
<evidence type="ECO:0000256" key="3">
    <source>
        <dbReference type="ARBA" id="ARBA00022741"/>
    </source>
</evidence>
<feature type="compositionally biased region" description="Polar residues" evidence="12">
    <location>
        <begin position="1"/>
        <end position="11"/>
    </location>
</feature>
<evidence type="ECO:0000259" key="14">
    <source>
        <dbReference type="PROSITE" id="PS51194"/>
    </source>
</evidence>
<dbReference type="GO" id="GO:0003677">
    <property type="term" value="F:DNA binding"/>
    <property type="evidence" value="ECO:0007669"/>
    <property type="project" value="UniProtKB-KW"/>
</dbReference>
<dbReference type="FunFam" id="3.40.50.300:FF:001389">
    <property type="entry name" value="ATP-dependent DNA helicase RecQ"/>
    <property type="match status" value="1"/>
</dbReference>
<dbReference type="GO" id="GO:0009378">
    <property type="term" value="F:four-way junction helicase activity"/>
    <property type="evidence" value="ECO:0007669"/>
    <property type="project" value="TreeGrafter"/>
</dbReference>
<name>A0A8H4QQT8_9AGAR</name>
<evidence type="ECO:0000256" key="10">
    <source>
        <dbReference type="ARBA" id="ARBA00034617"/>
    </source>
</evidence>
<comment type="similarity">
    <text evidence="2">Belongs to the helicase family. RecQ subfamily.</text>
</comment>
<evidence type="ECO:0000256" key="2">
    <source>
        <dbReference type="ARBA" id="ARBA00005446"/>
    </source>
</evidence>
<organism evidence="15 16">
    <name type="scientific">Agrocybe pediades</name>
    <dbReference type="NCBI Taxonomy" id="84607"/>
    <lineage>
        <taxon>Eukaryota</taxon>
        <taxon>Fungi</taxon>
        <taxon>Dikarya</taxon>
        <taxon>Basidiomycota</taxon>
        <taxon>Agaricomycotina</taxon>
        <taxon>Agaricomycetes</taxon>
        <taxon>Agaricomycetidae</taxon>
        <taxon>Agaricales</taxon>
        <taxon>Agaricineae</taxon>
        <taxon>Strophariaceae</taxon>
        <taxon>Agrocybe</taxon>
    </lineage>
</organism>
<evidence type="ECO:0000256" key="7">
    <source>
        <dbReference type="ARBA" id="ARBA00023125"/>
    </source>
</evidence>
<dbReference type="Pfam" id="PF00271">
    <property type="entry name" value="Helicase_C"/>
    <property type="match status" value="1"/>
</dbReference>
<dbReference type="GO" id="GO:0016787">
    <property type="term" value="F:hydrolase activity"/>
    <property type="evidence" value="ECO:0007669"/>
    <property type="project" value="UniProtKB-KW"/>
</dbReference>
<dbReference type="InterPro" id="IPR027417">
    <property type="entry name" value="P-loop_NTPase"/>
</dbReference>
<dbReference type="FunFam" id="3.40.50.300:FF:000340">
    <property type="entry name" value="Bloom syndrome, RecQ helicase"/>
    <property type="match status" value="1"/>
</dbReference>
<dbReference type="EC" id="5.6.2.4" evidence="11"/>
<keyword evidence="9" id="KW-0539">Nucleus</keyword>
<dbReference type="Pfam" id="PF00270">
    <property type="entry name" value="DEAD"/>
    <property type="match status" value="1"/>
</dbReference>
<dbReference type="InterPro" id="IPR011545">
    <property type="entry name" value="DEAD/DEAH_box_helicase_dom"/>
</dbReference>
<evidence type="ECO:0000259" key="13">
    <source>
        <dbReference type="PROSITE" id="PS51192"/>
    </source>
</evidence>
<dbReference type="InterPro" id="IPR004589">
    <property type="entry name" value="DNA_helicase_ATP-dep_RecQ"/>
</dbReference>
<dbReference type="AlphaFoldDB" id="A0A8H4QQT8"/>
<sequence length="1089" mass="120933">MTDSSHATTNAGVIDHGTKSVIATGKDSLLSSSIKRASKFKPALPSSKREETARRVPLGAFSTPGFHAQRETQQSLPSTKREVVYISSDSAPSTPGPVKRDSSGLTISDDVSPHPPKRPKRITVEDKENILGPSSKSNRRPDKPPLEPKHLDLSSASAEDLKHYKVHALGLLTYFADECLAFHKGTDTEKDLVLLDMMRSLTRERLDAVQTELARRQRCDAIAEVNTPTGVPILPAAKSNPQGPAHPKPTTHCSDPSVNREMQTPTVDPPAEQCMGQVLGNARDINCSVDQDSDDDYWEHMEDISMHEPTITPVSMSASTSTSSHYPEIMQKLRDIFRLEAFRKNQLEAITAALEGKDVFILMPTGGGKSLCFQLPAVCDGGKTRGVTVVVSPLLALMKDQVDSLRRKKIDAHLSIQDTAAEDWPRLIQNSQKPRLWYLTPEKLRESNTVHSILGALKGSGHLARFVIDEAHCISTWGQEFREAYTTLGELRKRYPGIPIMALTATANQRTVADIVSQLHLSNDHVSLAQSFNRTNLKYVVRPKTKDLLGQICDFIQSYHRGQAGVIYCSTRATTEEVAKSLRSRGLQAAHFHAGVDTQLKEVTVNRWQSGTVPIIVATIAFGMGIDKPDVRFVVHYDMPKSISGYYQETGRAGRDGAPADCLLYYSFQDLKKAIRMINLNDEATKESKKKQEEAVREVYQYCQNDSECRRVQILHYFDEKFDKKDCKRGCDVCEADRETTSEDVTASAKATIQLVQLLVRERKERIPLGPLKAILRGSKSQEVRNKQHDQLPYHGVCAHMHVDLIDRMLEQLGLRNVIVNVRVKNGAGFHSDYLDLGPGAQDILDGREKVIVKWHPKPKALRRNATASTSVSAPVRSRKGKQKAPIDDDPIEECDDMYDGDDTMDIVPISHGSKSVAPRSKSAIVTTTTVAITSKKLAKTSDRSAEDDPAAQLYQKMLALRSKIFIKEKLENESQIFDNSVLQYLSALSPTDYNHFKQALLGYFEMDEDNALAFVEEKWNKYGQQFLQLCIQHKAGISDSSTVTTAKADVGALRSVYSYQPPPVVAPTRTVSSSTPQRSKSKFKPAVL</sequence>
<feature type="region of interest" description="Disordered" evidence="12">
    <location>
        <begin position="1068"/>
        <end position="1089"/>
    </location>
</feature>
<evidence type="ECO:0000256" key="6">
    <source>
        <dbReference type="ARBA" id="ARBA00022840"/>
    </source>
</evidence>
<feature type="region of interest" description="Disordered" evidence="12">
    <location>
        <begin position="863"/>
        <end position="894"/>
    </location>
</feature>
<feature type="compositionally biased region" description="Polar residues" evidence="12">
    <location>
        <begin position="1070"/>
        <end position="1079"/>
    </location>
</feature>
<gene>
    <name evidence="15" type="ORF">D9613_002857</name>
</gene>
<dbReference type="Pfam" id="PF09382">
    <property type="entry name" value="RQC"/>
    <property type="match status" value="1"/>
</dbReference>
<dbReference type="GO" id="GO:0005694">
    <property type="term" value="C:chromosome"/>
    <property type="evidence" value="ECO:0007669"/>
    <property type="project" value="TreeGrafter"/>
</dbReference>
<dbReference type="InterPro" id="IPR014001">
    <property type="entry name" value="Helicase_ATP-bd"/>
</dbReference>
<comment type="catalytic activity">
    <reaction evidence="10">
        <text>Couples ATP hydrolysis with the unwinding of duplex DNA by translocating in the 3'-5' direction.</text>
        <dbReference type="EC" id="5.6.2.4"/>
    </reaction>
</comment>
<dbReference type="InterPro" id="IPR036388">
    <property type="entry name" value="WH-like_DNA-bd_sf"/>
</dbReference>
<dbReference type="SUPFAM" id="SSF52540">
    <property type="entry name" value="P-loop containing nucleoside triphosphate hydrolases"/>
    <property type="match status" value="1"/>
</dbReference>
<evidence type="ECO:0000256" key="12">
    <source>
        <dbReference type="SAM" id="MobiDB-lite"/>
    </source>
</evidence>
<evidence type="ECO:0000256" key="11">
    <source>
        <dbReference type="ARBA" id="ARBA00034808"/>
    </source>
</evidence>
<proteinExistence type="inferred from homology"/>
<dbReference type="EMBL" id="JAACJL010000044">
    <property type="protein sequence ID" value="KAF4615085.1"/>
    <property type="molecule type" value="Genomic_DNA"/>
</dbReference>
<evidence type="ECO:0000256" key="5">
    <source>
        <dbReference type="ARBA" id="ARBA00022806"/>
    </source>
</evidence>
<dbReference type="Gene3D" id="1.10.150.80">
    <property type="entry name" value="HRDC domain"/>
    <property type="match status" value="1"/>
</dbReference>
<dbReference type="SMART" id="SM00490">
    <property type="entry name" value="HELICc"/>
    <property type="match status" value="1"/>
</dbReference>
<dbReference type="Gene3D" id="3.40.50.300">
    <property type="entry name" value="P-loop containing nucleotide triphosphate hydrolases"/>
    <property type="match status" value="2"/>
</dbReference>
<dbReference type="PANTHER" id="PTHR13710:SF153">
    <property type="entry name" value="RECQ-LIKE DNA HELICASE BLM"/>
    <property type="match status" value="1"/>
</dbReference>
<dbReference type="GO" id="GO:0000724">
    <property type="term" value="P:double-strand break repair via homologous recombination"/>
    <property type="evidence" value="ECO:0007669"/>
    <property type="project" value="TreeGrafter"/>
</dbReference>
<feature type="compositionally biased region" description="Basic and acidic residues" evidence="12">
    <location>
        <begin position="139"/>
        <end position="151"/>
    </location>
</feature>
<evidence type="ECO:0000256" key="4">
    <source>
        <dbReference type="ARBA" id="ARBA00022801"/>
    </source>
</evidence>
<dbReference type="InterPro" id="IPR002464">
    <property type="entry name" value="DNA/RNA_helicase_DEAH_CS"/>
</dbReference>
<evidence type="ECO:0000313" key="16">
    <source>
        <dbReference type="Proteomes" id="UP000521872"/>
    </source>
</evidence>
<comment type="caution">
    <text evidence="15">The sequence shown here is derived from an EMBL/GenBank/DDBJ whole genome shotgun (WGS) entry which is preliminary data.</text>
</comment>
<keyword evidence="8" id="KW-0413">Isomerase</keyword>
<keyword evidence="5" id="KW-0347">Helicase</keyword>
<dbReference type="InterPro" id="IPR001650">
    <property type="entry name" value="Helicase_C-like"/>
</dbReference>
<dbReference type="CDD" id="cd17920">
    <property type="entry name" value="DEXHc_RecQ"/>
    <property type="match status" value="1"/>
</dbReference>
<dbReference type="InterPro" id="IPR036390">
    <property type="entry name" value="WH_DNA-bd_sf"/>
</dbReference>
<dbReference type="Proteomes" id="UP000521872">
    <property type="component" value="Unassembled WGS sequence"/>
</dbReference>
<dbReference type="GO" id="GO:0005524">
    <property type="term" value="F:ATP binding"/>
    <property type="evidence" value="ECO:0007669"/>
    <property type="project" value="UniProtKB-KW"/>
</dbReference>
<feature type="compositionally biased region" description="Polar residues" evidence="12">
    <location>
        <begin position="251"/>
        <end position="265"/>
    </location>
</feature>
<dbReference type="GO" id="GO:0043138">
    <property type="term" value="F:3'-5' DNA helicase activity"/>
    <property type="evidence" value="ECO:0007669"/>
    <property type="project" value="UniProtKB-EC"/>
</dbReference>
<feature type="region of interest" description="Disordered" evidence="12">
    <location>
        <begin position="1"/>
        <end position="151"/>
    </location>
</feature>
<keyword evidence="16" id="KW-1185">Reference proteome</keyword>
<dbReference type="InterPro" id="IPR032284">
    <property type="entry name" value="RecQ_Zn-bd"/>
</dbReference>
<dbReference type="GO" id="GO:0005737">
    <property type="term" value="C:cytoplasm"/>
    <property type="evidence" value="ECO:0007669"/>
    <property type="project" value="TreeGrafter"/>
</dbReference>
<dbReference type="PROSITE" id="PS51194">
    <property type="entry name" value="HELICASE_CTER"/>
    <property type="match status" value="1"/>
</dbReference>
<comment type="subcellular location">
    <subcellularLocation>
        <location evidence="1">Nucleus</location>
    </subcellularLocation>
</comment>
<dbReference type="NCBIfam" id="TIGR00614">
    <property type="entry name" value="recQ_fam"/>
    <property type="match status" value="1"/>
</dbReference>
<dbReference type="GO" id="GO:0006260">
    <property type="term" value="P:DNA replication"/>
    <property type="evidence" value="ECO:0007669"/>
    <property type="project" value="InterPro"/>
</dbReference>